<dbReference type="EMBL" id="AHGT01000140">
    <property type="protein sequence ID" value="ESU34816.1"/>
    <property type="molecule type" value="Genomic_DNA"/>
</dbReference>
<dbReference type="VEuPathDB" id="GiardiaDB:DHA2_153986"/>
<accession>V6T7I2</accession>
<gene>
    <name evidence="2" type="ORF">DHA2_153986</name>
</gene>
<dbReference type="InterPro" id="IPR007421">
    <property type="entry name" value="Schlafen_AlbA_2_dom"/>
</dbReference>
<comment type="caution">
    <text evidence="2">The sequence shown here is derived from an EMBL/GenBank/DDBJ whole genome shotgun (WGS) entry which is preliminary data.</text>
</comment>
<proteinExistence type="predicted"/>
<evidence type="ECO:0000313" key="3">
    <source>
        <dbReference type="Proteomes" id="UP000018320"/>
    </source>
</evidence>
<keyword evidence="2" id="KW-0067">ATP-binding</keyword>
<protein>
    <submittedName>
        <fullName evidence="2">Putative ATP-binding protein</fullName>
    </submittedName>
</protein>
<dbReference type="InterPro" id="IPR029684">
    <property type="entry name" value="Schlafen"/>
</dbReference>
<name>V6T7I2_GIAIN</name>
<organism evidence="2 3">
    <name type="scientific">Giardia intestinalis</name>
    <name type="common">Giardia lamblia</name>
    <dbReference type="NCBI Taxonomy" id="5741"/>
    <lineage>
        <taxon>Eukaryota</taxon>
        <taxon>Metamonada</taxon>
        <taxon>Diplomonadida</taxon>
        <taxon>Hexamitidae</taxon>
        <taxon>Giardiinae</taxon>
        <taxon>Giardia</taxon>
    </lineage>
</organism>
<dbReference type="VEuPathDB" id="GiardiaDB:GL50581_952"/>
<evidence type="ECO:0000259" key="1">
    <source>
        <dbReference type="Pfam" id="PF04326"/>
    </source>
</evidence>
<dbReference type="Proteomes" id="UP000018320">
    <property type="component" value="Unassembled WGS sequence"/>
</dbReference>
<dbReference type="GO" id="GO:0005524">
    <property type="term" value="F:ATP binding"/>
    <property type="evidence" value="ECO:0007669"/>
    <property type="project" value="UniProtKB-KW"/>
</dbReference>
<dbReference type="PANTHER" id="PTHR12155">
    <property type="entry name" value="SCHLAFEN"/>
    <property type="match status" value="1"/>
</dbReference>
<evidence type="ECO:0000313" key="2">
    <source>
        <dbReference type="EMBL" id="ESU34816.1"/>
    </source>
</evidence>
<dbReference type="VEuPathDB" id="GiardiaDB:GL50803_001470"/>
<keyword evidence="2" id="KW-0547">Nucleotide-binding</keyword>
<dbReference type="PANTHER" id="PTHR12155:SF41">
    <property type="entry name" value="SCHLAFEN ALBA-2 DOMAIN-CONTAINING PROTEIN"/>
    <property type="match status" value="1"/>
</dbReference>
<reference evidence="2 3" key="2">
    <citation type="journal article" date="2013" name="Genome Biol. Evol.">
        <title>Genome sequencing of Giardia lamblia genotypes A2 and B isolates (DH and GS) and comparative analysis with the genomes of genotypes A1 and E (WB and Pig).</title>
        <authorList>
            <person name="Adam R.D."/>
            <person name="Dahlstrom E.W."/>
            <person name="Martens C.A."/>
            <person name="Bruno D.P."/>
            <person name="Barbian K.D."/>
            <person name="Ricklefs S.M."/>
            <person name="Hernandez M.M."/>
            <person name="Narla N.P."/>
            <person name="Patel R.B."/>
            <person name="Porcella S.F."/>
            <person name="Nash T.E."/>
        </authorList>
    </citation>
    <scope>NUCLEOTIDE SEQUENCE [LARGE SCALE GENOMIC DNA]</scope>
    <source>
        <strain evidence="2 3">DH</strain>
    </source>
</reference>
<feature type="domain" description="Schlafen AlbA-2" evidence="1">
    <location>
        <begin position="20"/>
        <end position="158"/>
    </location>
</feature>
<dbReference type="InterPro" id="IPR038461">
    <property type="entry name" value="Schlafen_AlbA_2_dom_sf"/>
</dbReference>
<dbReference type="Pfam" id="PF04326">
    <property type="entry name" value="SLFN_AlbA_2"/>
    <property type="match status" value="1"/>
</dbReference>
<sequence>MILHPLPESLRYDDLIDFEEDKETEFKALQDTKNLIREIKRYSQIYLNAFINTNGGHLFFSIDDSSRIRGFVLSNRQRDQIRLSVSTTINQMTPQIDSKLYSVKFIPIIGGPQITPSAEKTYRCVIAITMFSGKFPVYFTSPSRQYAYMRCEGSITRMRKATIESRVTLGRPCPAAKIDREISAVTDDNLLLSLDEAK</sequence>
<dbReference type="Gene3D" id="3.30.950.30">
    <property type="entry name" value="Schlafen, AAA domain"/>
    <property type="match status" value="1"/>
</dbReference>
<dbReference type="AlphaFoldDB" id="V6T7I2"/>
<reference evidence="3" key="1">
    <citation type="submission" date="2012-02" db="EMBL/GenBank/DDBJ databases">
        <title>Genome sequencing of Giardia lamblia Genotypes A2 and B isolates (DH and GS) and comparative analysis with the genomes of Genotypes A1 and E (WB and Pig).</title>
        <authorList>
            <person name="Adam R."/>
            <person name="Dahlstrom E."/>
            <person name="Martens C."/>
            <person name="Bruno D."/>
            <person name="Barbian K."/>
            <person name="Porcella S.F."/>
            <person name="Nash T."/>
        </authorList>
    </citation>
    <scope>NUCLEOTIDE SEQUENCE</scope>
    <source>
        <strain evidence="3">DH</strain>
    </source>
</reference>